<feature type="transmembrane region" description="Helical" evidence="1">
    <location>
        <begin position="71"/>
        <end position="92"/>
    </location>
</feature>
<dbReference type="Proteomes" id="UP001465976">
    <property type="component" value="Unassembled WGS sequence"/>
</dbReference>
<dbReference type="EMBL" id="JBAHYK010000185">
    <property type="protein sequence ID" value="KAL0576996.1"/>
    <property type="molecule type" value="Genomic_DNA"/>
</dbReference>
<proteinExistence type="predicted"/>
<reference evidence="2 3" key="1">
    <citation type="submission" date="2024-02" db="EMBL/GenBank/DDBJ databases">
        <title>A draft genome for the cacao thread blight pathogen Marasmius crinis-equi.</title>
        <authorList>
            <person name="Cohen S.P."/>
            <person name="Baruah I.K."/>
            <person name="Amoako-Attah I."/>
            <person name="Bukari Y."/>
            <person name="Meinhardt L.W."/>
            <person name="Bailey B.A."/>
        </authorList>
    </citation>
    <scope>NUCLEOTIDE SEQUENCE [LARGE SCALE GENOMIC DNA]</scope>
    <source>
        <strain evidence="2 3">GH-76</strain>
    </source>
</reference>
<keyword evidence="3" id="KW-1185">Reference proteome</keyword>
<organism evidence="2 3">
    <name type="scientific">Marasmius crinis-equi</name>
    <dbReference type="NCBI Taxonomy" id="585013"/>
    <lineage>
        <taxon>Eukaryota</taxon>
        <taxon>Fungi</taxon>
        <taxon>Dikarya</taxon>
        <taxon>Basidiomycota</taxon>
        <taxon>Agaricomycotina</taxon>
        <taxon>Agaricomycetes</taxon>
        <taxon>Agaricomycetidae</taxon>
        <taxon>Agaricales</taxon>
        <taxon>Marasmiineae</taxon>
        <taxon>Marasmiaceae</taxon>
        <taxon>Marasmius</taxon>
    </lineage>
</organism>
<keyword evidence="1" id="KW-0472">Membrane</keyword>
<accession>A0ABR3FNJ9</accession>
<name>A0ABR3FNJ9_9AGAR</name>
<evidence type="ECO:0000256" key="1">
    <source>
        <dbReference type="SAM" id="Phobius"/>
    </source>
</evidence>
<keyword evidence="1" id="KW-1133">Transmembrane helix</keyword>
<gene>
    <name evidence="2" type="ORF">V5O48_005006</name>
</gene>
<protein>
    <submittedName>
        <fullName evidence="2">Uncharacterized protein</fullName>
    </submittedName>
</protein>
<evidence type="ECO:0000313" key="2">
    <source>
        <dbReference type="EMBL" id="KAL0576996.1"/>
    </source>
</evidence>
<comment type="caution">
    <text evidence="2">The sequence shown here is derived from an EMBL/GenBank/DDBJ whole genome shotgun (WGS) entry which is preliminary data.</text>
</comment>
<sequence length="155" mass="17151">MDISDAVMFGSFSFDSTLPNPLSPQTISEGLWSGATHHVALIGTLSKQNQHFNASVPINVALYTRNMSYAAAAYAMLMLWLALLVGAMAWSYQRTFSPSLNSYVAAKLIHQEKFLLEDVPIDAAGDNNRLKAPFKPLDLCSKMEMEQELKCCRTT</sequence>
<evidence type="ECO:0000313" key="3">
    <source>
        <dbReference type="Proteomes" id="UP001465976"/>
    </source>
</evidence>
<keyword evidence="1" id="KW-0812">Transmembrane</keyword>